<keyword evidence="2" id="KW-1185">Reference proteome</keyword>
<dbReference type="RefSeq" id="WP_290362854.1">
    <property type="nucleotide sequence ID" value="NZ_JAUFQU010000001.1"/>
</dbReference>
<protein>
    <submittedName>
        <fullName evidence="1">Uncharacterized protein</fullName>
    </submittedName>
</protein>
<name>A0ABT8CS68_9FLAO</name>
<accession>A0ABT8CS68</accession>
<dbReference type="EMBL" id="JAUFQU010000001">
    <property type="protein sequence ID" value="MDN3706801.1"/>
    <property type="molecule type" value="Genomic_DNA"/>
</dbReference>
<sequence>MTEWLKAHVWKVCILQKGSEDLNSFLSAKKVRHYRRTFLFCIYGSASE</sequence>
<proteinExistence type="predicted"/>
<reference evidence="2" key="1">
    <citation type="journal article" date="2019" name="Int. J. Syst. Evol. Microbiol.">
        <title>The Global Catalogue of Microorganisms (GCM) 10K type strain sequencing project: providing services to taxonomists for standard genome sequencing and annotation.</title>
        <authorList>
            <consortium name="The Broad Institute Genomics Platform"/>
            <consortium name="The Broad Institute Genome Sequencing Center for Infectious Disease"/>
            <person name="Wu L."/>
            <person name="Ma J."/>
        </authorList>
    </citation>
    <scope>NUCLEOTIDE SEQUENCE [LARGE SCALE GENOMIC DNA]</scope>
    <source>
        <strain evidence="2">CECT 7184</strain>
    </source>
</reference>
<comment type="caution">
    <text evidence="1">The sequence shown here is derived from an EMBL/GenBank/DDBJ whole genome shotgun (WGS) entry which is preliminary data.</text>
</comment>
<gene>
    <name evidence="1" type="ORF">QW060_06605</name>
</gene>
<evidence type="ECO:0000313" key="2">
    <source>
        <dbReference type="Proteomes" id="UP001242368"/>
    </source>
</evidence>
<dbReference type="Proteomes" id="UP001242368">
    <property type="component" value="Unassembled WGS sequence"/>
</dbReference>
<organism evidence="1 2">
    <name type="scientific">Paenimyroides ceti</name>
    <dbReference type="NCBI Taxonomy" id="395087"/>
    <lineage>
        <taxon>Bacteria</taxon>
        <taxon>Pseudomonadati</taxon>
        <taxon>Bacteroidota</taxon>
        <taxon>Flavobacteriia</taxon>
        <taxon>Flavobacteriales</taxon>
        <taxon>Flavobacteriaceae</taxon>
        <taxon>Paenimyroides</taxon>
    </lineage>
</organism>
<evidence type="ECO:0000313" key="1">
    <source>
        <dbReference type="EMBL" id="MDN3706801.1"/>
    </source>
</evidence>